<sequence length="116" mass="12875">MFRISTNDNIMDLINKNEEQNKIKSQERKELGKRLTTGKYERLAQYRREGIPYCPKCHSTSLSANQKGYGYGKGFVGAAVVGPIGAFAGGIGSKKVMIICLNCGISLNKRKDCFSY</sequence>
<proteinExistence type="predicted"/>
<dbReference type="RefSeq" id="WP_261850716.1">
    <property type="nucleotide sequence ID" value="NZ_BQXY01000001.1"/>
</dbReference>
<protein>
    <recommendedName>
        <fullName evidence="3">LITAF domain-containing protein</fullName>
    </recommendedName>
</protein>
<dbReference type="EMBL" id="BQXY01000001">
    <property type="protein sequence ID" value="GKU23657.1"/>
    <property type="molecule type" value="Genomic_DNA"/>
</dbReference>
<comment type="caution">
    <text evidence="1">The sequence shown here is derived from an EMBL/GenBank/DDBJ whole genome shotgun (WGS) entry which is preliminary data.</text>
</comment>
<organism evidence="1 2">
    <name type="scientific">Clostridium folliculivorans</name>
    <dbReference type="NCBI Taxonomy" id="2886038"/>
    <lineage>
        <taxon>Bacteria</taxon>
        <taxon>Bacillati</taxon>
        <taxon>Bacillota</taxon>
        <taxon>Clostridia</taxon>
        <taxon>Eubacteriales</taxon>
        <taxon>Clostridiaceae</taxon>
        <taxon>Clostridium</taxon>
    </lineage>
</organism>
<dbReference type="Proteomes" id="UP001057868">
    <property type="component" value="Unassembled WGS sequence"/>
</dbReference>
<name>A0A9W6D9D6_9CLOT</name>
<keyword evidence="2" id="KW-1185">Reference proteome</keyword>
<evidence type="ECO:0000313" key="2">
    <source>
        <dbReference type="Proteomes" id="UP001057868"/>
    </source>
</evidence>
<accession>A0A9W6D9D6</accession>
<evidence type="ECO:0008006" key="3">
    <source>
        <dbReference type="Google" id="ProtNLM"/>
    </source>
</evidence>
<reference evidence="1" key="1">
    <citation type="journal article" date="2023" name="Int. J. Syst. Evol. Microbiol.">
        <title>&lt;i&gt;Clostridium folliculivorans&lt;/i&gt; sp. nov., isolated from soil samples of an organic paddy in Japan.</title>
        <authorList>
            <person name="Tazawa J."/>
            <person name="Kobayashi H."/>
            <person name="Tanizawa Y."/>
            <person name="Uchino A."/>
            <person name="Tanaka F."/>
            <person name="Urashima Y."/>
            <person name="Miura S."/>
            <person name="Sakamoto M."/>
            <person name="Ohkuma M."/>
            <person name="Tohno M."/>
        </authorList>
    </citation>
    <scope>NUCLEOTIDE SEQUENCE</scope>
    <source>
        <strain evidence="1">D1-1</strain>
    </source>
</reference>
<gene>
    <name evidence="1" type="ORF">CFOLD11_04830</name>
</gene>
<dbReference type="AlphaFoldDB" id="A0A9W6D9D6"/>
<evidence type="ECO:0000313" key="1">
    <source>
        <dbReference type="EMBL" id="GKU23657.1"/>
    </source>
</evidence>